<feature type="compositionally biased region" description="Basic and acidic residues" evidence="1">
    <location>
        <begin position="503"/>
        <end position="516"/>
    </location>
</feature>
<dbReference type="PANTHER" id="PTHR31008:SF2">
    <property type="entry name" value="COP1-INTERACTING PROTEIN-LIKE PROTEIN"/>
    <property type="match status" value="1"/>
</dbReference>
<evidence type="ECO:0000313" key="3">
    <source>
        <dbReference type="Proteomes" id="UP001085076"/>
    </source>
</evidence>
<feature type="region of interest" description="Disordered" evidence="1">
    <location>
        <begin position="287"/>
        <end position="331"/>
    </location>
</feature>
<dbReference type="EMBL" id="JAGGNH010000007">
    <property type="protein sequence ID" value="KAJ0966507.1"/>
    <property type="molecule type" value="Genomic_DNA"/>
</dbReference>
<feature type="compositionally biased region" description="Basic and acidic residues" evidence="1">
    <location>
        <begin position="552"/>
        <end position="565"/>
    </location>
</feature>
<feature type="compositionally biased region" description="Polar residues" evidence="1">
    <location>
        <begin position="1053"/>
        <end position="1065"/>
    </location>
</feature>
<dbReference type="Proteomes" id="UP001085076">
    <property type="component" value="Miscellaneous, Linkage group lg07"/>
</dbReference>
<feature type="region of interest" description="Disordered" evidence="1">
    <location>
        <begin position="860"/>
        <end position="1080"/>
    </location>
</feature>
<reference evidence="2" key="1">
    <citation type="submission" date="2021-03" db="EMBL/GenBank/DDBJ databases">
        <authorList>
            <person name="Li Z."/>
            <person name="Yang C."/>
        </authorList>
    </citation>
    <scope>NUCLEOTIDE SEQUENCE</scope>
    <source>
        <strain evidence="2">Dzin_1.0</strain>
        <tissue evidence="2">Leaf</tissue>
    </source>
</reference>
<feature type="compositionally biased region" description="Basic residues" evidence="1">
    <location>
        <begin position="484"/>
        <end position="501"/>
    </location>
</feature>
<accession>A0A9D5C5P4</accession>
<feature type="compositionally biased region" description="Basic and acidic residues" evidence="1">
    <location>
        <begin position="777"/>
        <end position="786"/>
    </location>
</feature>
<feature type="compositionally biased region" description="Basic residues" evidence="1">
    <location>
        <begin position="435"/>
        <end position="450"/>
    </location>
</feature>
<feature type="compositionally biased region" description="Polar residues" evidence="1">
    <location>
        <begin position="901"/>
        <end position="932"/>
    </location>
</feature>
<dbReference type="OrthoDB" id="2020180at2759"/>
<sequence>MRSEVRLDSAVFQLTPTRTRCDLVIISNGKTEKVATGLLNPFLTHLKAAEDQIVKGGYSITLEPDLNKDTEWFTKGTVERFVRFVSTPEVLERVNTIESEIVQIEDAIAVQGNDSLGVTTVENHQIKTTDSVEGSRPTNYVADGEKAIVLHKPGSHAPDSNGSIAQEENSKVHLLRVLETRKTVLQKEQGMAFARAVAAGFDLDHLSQLISFAECFGATRMLDACIRFMDLWKAKHESGQWLEIEAAEALSSRSEFSSFNASGIILSGDINKQREFGEVWPVTNGDLSAESNGRDGVNAGEVNSGQNKDRRSPSDDHHTPSGPHDYYQGQFQHPMFPQWPIQSAPGAPMFQPYPVQSMPYYQNYPGSAPYFQSPYPPMEDPRFTNSHRMGLKRSSMDSKDSATEPEAWEVGISGGRSKDFNDQNLSEDEKEIYRGSRKKSGRSGKKKRSGKIVTRSSKRHDTSESESESASSSETEEDYEHHESPRRKHKHSSRSKKKNSQKKSLDVSDVHDKDEVAGDQNADSGNWQVFQSFLMRDEDANTNNVDRAMFSGEHEPPLKRKESKVSGDPFLPPERDDDNVLDLKVVEFDSVNGKTSRLKQVSSNDVLLISTGRGYTESHLDPQFEEIEGGGVHRTSANDEFMVYGPEKQPANKRFSDPLAETEFEHAVQLETRATYNATDESFIVPFREDTQEELLADSRPPLDMESELPLAIQRSEDSSSKLKDQFYYEPHELSLIPEREMERESVGYDPAIDYDMEIHIEDTVKVNTSNQEDDQSSAKEDPKKLSKEKKPKAGQDVTEKRKMELIRRGRLSKPNPLAEAQARAEKLRSFKADLQKVRKEKEEEALKRLEALKLERQKRIAARSGSVTSQSTLTPQQPKARPQAKVSPGSYKGSKFNDSEPGSSPMQKLPGRTTSLGSNDSHITTKTSKLNLGTPVVGKELSRSVSSLPDVNKESDGLVPEEKAASLRTKRLSDPKFSNNSHAPPKKAGSSSDKTPKKIASDEPQKISAILHLDKTKSATLPELKIKTVKSPSDSIQKKSANKDPGQKVAGTKSSLTSQTNGVKGTNEKTSKLGNGDESPVIEKNIVMLQNDSNPASVTVPSEETVCIKDGPDGRATVELASECAAIHTPSVLMGETDPEMHKVVHNYAEDESQKSLDLNVTDKTYQPPYARATSLENPFISNLHDETVAVVDQQMMSVDLESIKAHAPDLLNSTPEEQIHDTFEKPRSKESSKGLRKLFKFGKKNHSSASGDHNLESDCSSVDDCAVSAVATDVRASKNLISQDDMLVGGSMPKVSRPFSILSPFRTKTSEKKVVV</sequence>
<feature type="compositionally biased region" description="Basic and acidic residues" evidence="1">
    <location>
        <begin position="307"/>
        <end position="319"/>
    </location>
</feature>
<protein>
    <recommendedName>
        <fullName evidence="4">COP1-interacting protein 7</fullName>
    </recommendedName>
</protein>
<feature type="compositionally biased region" description="Basic and acidic residues" evidence="1">
    <location>
        <begin position="792"/>
        <end position="808"/>
    </location>
</feature>
<feature type="compositionally biased region" description="Basic and acidic residues" evidence="1">
    <location>
        <begin position="995"/>
        <end position="1006"/>
    </location>
</feature>
<evidence type="ECO:0000313" key="2">
    <source>
        <dbReference type="EMBL" id="KAJ0966507.1"/>
    </source>
</evidence>
<feature type="compositionally biased region" description="Polar residues" evidence="1">
    <location>
        <begin position="866"/>
        <end position="878"/>
    </location>
</feature>
<feature type="region of interest" description="Disordered" evidence="1">
    <location>
        <begin position="372"/>
        <end position="525"/>
    </location>
</feature>
<evidence type="ECO:0008006" key="4">
    <source>
        <dbReference type="Google" id="ProtNLM"/>
    </source>
</evidence>
<name>A0A9D5C5P4_9LILI</name>
<proteinExistence type="predicted"/>
<feature type="region of interest" description="Disordered" evidence="1">
    <location>
        <begin position="764"/>
        <end position="825"/>
    </location>
</feature>
<feature type="compositionally biased region" description="Basic and acidic residues" evidence="1">
    <location>
        <begin position="952"/>
        <end position="966"/>
    </location>
</feature>
<gene>
    <name evidence="2" type="ORF">J5N97_023424</name>
</gene>
<keyword evidence="3" id="KW-1185">Reference proteome</keyword>
<organism evidence="2 3">
    <name type="scientific">Dioscorea zingiberensis</name>
    <dbReference type="NCBI Taxonomy" id="325984"/>
    <lineage>
        <taxon>Eukaryota</taxon>
        <taxon>Viridiplantae</taxon>
        <taxon>Streptophyta</taxon>
        <taxon>Embryophyta</taxon>
        <taxon>Tracheophyta</taxon>
        <taxon>Spermatophyta</taxon>
        <taxon>Magnoliopsida</taxon>
        <taxon>Liliopsida</taxon>
        <taxon>Dioscoreales</taxon>
        <taxon>Dioscoreaceae</taxon>
        <taxon>Dioscorea</taxon>
    </lineage>
</organism>
<dbReference type="PANTHER" id="PTHR31008">
    <property type="entry name" value="COP1-INTERACTING PROTEIN-RELATED"/>
    <property type="match status" value="1"/>
</dbReference>
<comment type="caution">
    <text evidence="2">The sequence shown here is derived from an EMBL/GenBank/DDBJ whole genome shotgun (WGS) entry which is preliminary data.</text>
</comment>
<evidence type="ECO:0000256" key="1">
    <source>
        <dbReference type="SAM" id="MobiDB-lite"/>
    </source>
</evidence>
<reference evidence="2" key="2">
    <citation type="journal article" date="2022" name="Hortic Res">
        <title>The genome of Dioscorea zingiberensis sheds light on the biosynthesis, origin and evolution of the medicinally important diosgenin saponins.</title>
        <authorList>
            <person name="Li Y."/>
            <person name="Tan C."/>
            <person name="Li Z."/>
            <person name="Guo J."/>
            <person name="Li S."/>
            <person name="Chen X."/>
            <person name="Wang C."/>
            <person name="Dai X."/>
            <person name="Yang H."/>
            <person name="Song W."/>
            <person name="Hou L."/>
            <person name="Xu J."/>
            <person name="Tong Z."/>
            <person name="Xu A."/>
            <person name="Yuan X."/>
            <person name="Wang W."/>
            <person name="Yang Q."/>
            <person name="Chen L."/>
            <person name="Sun Z."/>
            <person name="Wang K."/>
            <person name="Pan B."/>
            <person name="Chen J."/>
            <person name="Bao Y."/>
            <person name="Liu F."/>
            <person name="Qi X."/>
            <person name="Gang D.R."/>
            <person name="Wen J."/>
            <person name="Li J."/>
        </authorList>
    </citation>
    <scope>NUCLEOTIDE SEQUENCE</scope>
    <source>
        <strain evidence="2">Dzin_1.0</strain>
    </source>
</reference>
<feature type="compositionally biased region" description="Polar residues" evidence="1">
    <location>
        <begin position="1031"/>
        <end position="1040"/>
    </location>
</feature>
<feature type="region of interest" description="Disordered" evidence="1">
    <location>
        <begin position="544"/>
        <end position="577"/>
    </location>
</feature>